<evidence type="ECO:0000259" key="3">
    <source>
        <dbReference type="PROSITE" id="PS50822"/>
    </source>
</evidence>
<dbReference type="Pfam" id="PF02170">
    <property type="entry name" value="PAZ"/>
    <property type="match status" value="1"/>
</dbReference>
<dbReference type="PROSITE" id="PS50822">
    <property type="entry name" value="PIWI"/>
    <property type="match status" value="1"/>
</dbReference>
<dbReference type="Pfam" id="PF16488">
    <property type="entry name" value="ArgoL2"/>
    <property type="match status" value="1"/>
</dbReference>
<dbReference type="InterPro" id="IPR045246">
    <property type="entry name" value="Piwi_ago-like"/>
</dbReference>
<dbReference type="Proteomes" id="UP000193067">
    <property type="component" value="Unassembled WGS sequence"/>
</dbReference>
<accession>A0A1Y2IFC7</accession>
<dbReference type="CDD" id="cd04657">
    <property type="entry name" value="Piwi_ago-like"/>
    <property type="match status" value="1"/>
</dbReference>
<dbReference type="GO" id="GO:0003723">
    <property type="term" value="F:RNA binding"/>
    <property type="evidence" value="ECO:0007669"/>
    <property type="project" value="InterPro"/>
</dbReference>
<dbReference type="InterPro" id="IPR003100">
    <property type="entry name" value="PAZ_dom"/>
</dbReference>
<dbReference type="SMART" id="SM00949">
    <property type="entry name" value="PAZ"/>
    <property type="match status" value="1"/>
</dbReference>
<dbReference type="OrthoDB" id="10252740at2759"/>
<dbReference type="Pfam" id="PF16486">
    <property type="entry name" value="ArgoN"/>
    <property type="match status" value="1"/>
</dbReference>
<protein>
    <submittedName>
        <fullName evidence="4">Piwi-domain-containing protein</fullName>
    </submittedName>
</protein>
<dbReference type="Gene3D" id="2.170.260.10">
    <property type="entry name" value="paz domain"/>
    <property type="match status" value="1"/>
</dbReference>
<dbReference type="InterPro" id="IPR012337">
    <property type="entry name" value="RNaseH-like_sf"/>
</dbReference>
<dbReference type="Pfam" id="PF08699">
    <property type="entry name" value="ArgoL1"/>
    <property type="match status" value="1"/>
</dbReference>
<dbReference type="InterPro" id="IPR014811">
    <property type="entry name" value="ArgoL1"/>
</dbReference>
<dbReference type="PANTHER" id="PTHR22891">
    <property type="entry name" value="EUKARYOTIC TRANSLATION INITIATION FACTOR 2C"/>
    <property type="match status" value="1"/>
</dbReference>
<dbReference type="SMART" id="SM00950">
    <property type="entry name" value="Piwi"/>
    <property type="match status" value="1"/>
</dbReference>
<dbReference type="InterPro" id="IPR003165">
    <property type="entry name" value="Piwi"/>
</dbReference>
<dbReference type="PROSITE" id="PS50821">
    <property type="entry name" value="PAZ"/>
    <property type="match status" value="1"/>
</dbReference>
<dbReference type="EMBL" id="KZ084136">
    <property type="protein sequence ID" value="OSC98591.1"/>
    <property type="molecule type" value="Genomic_DNA"/>
</dbReference>
<dbReference type="Gene3D" id="3.30.420.10">
    <property type="entry name" value="Ribonuclease H-like superfamily/Ribonuclease H"/>
    <property type="match status" value="1"/>
</dbReference>
<dbReference type="InterPro" id="IPR032474">
    <property type="entry name" value="Argonaute_N"/>
</dbReference>
<dbReference type="InterPro" id="IPR036085">
    <property type="entry name" value="PAZ_dom_sf"/>
</dbReference>
<feature type="domain" description="Piwi" evidence="3">
    <location>
        <begin position="506"/>
        <end position="819"/>
    </location>
</feature>
<comment type="similarity">
    <text evidence="1">Belongs to the argonaute family.</text>
</comment>
<dbReference type="CDD" id="cd02846">
    <property type="entry name" value="PAZ_argonaute_like"/>
    <property type="match status" value="1"/>
</dbReference>
<evidence type="ECO:0000259" key="2">
    <source>
        <dbReference type="PROSITE" id="PS50821"/>
    </source>
</evidence>
<feature type="domain" description="PAZ" evidence="2">
    <location>
        <begin position="212"/>
        <end position="318"/>
    </location>
</feature>
<keyword evidence="5" id="KW-1185">Reference proteome</keyword>
<dbReference type="SUPFAM" id="SSF53098">
    <property type="entry name" value="Ribonuclease H-like"/>
    <property type="match status" value="1"/>
</dbReference>
<sequence length="871" mass="97664">MPLRPGLGTLGRSTKLRTNYFAVRLPKQATIYEYAIDISPQAQAKGDRRPRILELVEQSPALSPFVQHVAHDRSQRLVSAQELPQPLTVNVRYLEVDQRDDPNALTFTVDFKFQRELHTSELHKYMDGSPENRGFDSQPCLSAMNLILQTFASKRGFRVGGNKFFFPSSAERAELSLGVEAYRGFFMSVRPMYKQLMVNINVCMTAFYTPGNLAQAMRAFRQQTGDGMPRGFADRLKVSTKHLGYTKKHTIARVMTSLTARSARFQCEEFGREVTVEEFFKLKYKINLRYARDLPVVNVSTNPKRPVYLPAEVCEIVPGQAYRGKLDGDQTAKMIRYACNPPDFNGNAIVHQGFDQLGLRPEAASATLSAFGLSVAPEMAVVPGRILPAPTIAYKSGKPAIRNAGWNIVDVKLHTGGTISNWAVLLVHEGRDIEFRGETDPELIAFLKTFLAKCASSGIVGANKPPKIIPPVNLPPARDDPNRERALEAIRQAFRANLKRDAKPSFVLVLLSGIDKYIYPGIKKLCDVDMGLHTVHMLLSKARDTRGNRQDQYFSNVVLKVNAKLGGINHLLDATSMKWLVDKKTMVMGIDVTHPSPKSLPGSPSIAAVVASVDDNFVQFPASLTLQRPDWNKESKEMVEKLTQMTIERLQLYQERNKRLPDRIFVYRDGVSEGQYELVLREELPKIQAAFKQISPRAPYKPTLTIAICGKRHHARFWPTAPADMSRNGNTLPGTVVDKGITRIHDFDFYLQAHDGLQGHVRPTHYTVVYDENHYSADVLQQGTHTASYLYARATKAVSLVPAAYYADIACERGRDYLNVLMNLVDDQSSVAGGSRTTADREAEKQRVYEDAVKRWGKGVHADLKNSMFYI</sequence>
<dbReference type="InterPro" id="IPR036397">
    <property type="entry name" value="RNaseH_sf"/>
</dbReference>
<evidence type="ECO:0000313" key="5">
    <source>
        <dbReference type="Proteomes" id="UP000193067"/>
    </source>
</evidence>
<proteinExistence type="inferred from homology"/>
<gene>
    <name evidence="4" type="ORF">PYCCODRAFT_1447342</name>
</gene>
<evidence type="ECO:0000256" key="1">
    <source>
        <dbReference type="RuleBase" id="RU361178"/>
    </source>
</evidence>
<evidence type="ECO:0000313" key="4">
    <source>
        <dbReference type="EMBL" id="OSC98591.1"/>
    </source>
</evidence>
<dbReference type="SMART" id="SM01163">
    <property type="entry name" value="DUF1785"/>
    <property type="match status" value="1"/>
</dbReference>
<dbReference type="Pfam" id="PF02171">
    <property type="entry name" value="Piwi"/>
    <property type="match status" value="1"/>
</dbReference>
<organism evidence="4 5">
    <name type="scientific">Trametes coccinea (strain BRFM310)</name>
    <name type="common">Pycnoporus coccineus</name>
    <dbReference type="NCBI Taxonomy" id="1353009"/>
    <lineage>
        <taxon>Eukaryota</taxon>
        <taxon>Fungi</taxon>
        <taxon>Dikarya</taxon>
        <taxon>Basidiomycota</taxon>
        <taxon>Agaricomycotina</taxon>
        <taxon>Agaricomycetes</taxon>
        <taxon>Polyporales</taxon>
        <taxon>Polyporaceae</taxon>
        <taxon>Trametes</taxon>
    </lineage>
</organism>
<dbReference type="SUPFAM" id="SSF101690">
    <property type="entry name" value="PAZ domain"/>
    <property type="match status" value="1"/>
</dbReference>
<dbReference type="AlphaFoldDB" id="A0A1Y2IFC7"/>
<name>A0A1Y2IFC7_TRAC3</name>
<reference evidence="4 5" key="1">
    <citation type="journal article" date="2015" name="Biotechnol. Biofuels">
        <title>Enhanced degradation of softwood versus hardwood by the white-rot fungus Pycnoporus coccineus.</title>
        <authorList>
            <person name="Couturier M."/>
            <person name="Navarro D."/>
            <person name="Chevret D."/>
            <person name="Henrissat B."/>
            <person name="Piumi F."/>
            <person name="Ruiz-Duenas F.J."/>
            <person name="Martinez A.T."/>
            <person name="Grigoriev I.V."/>
            <person name="Riley R."/>
            <person name="Lipzen A."/>
            <person name="Berrin J.G."/>
            <person name="Master E.R."/>
            <person name="Rosso M.N."/>
        </authorList>
    </citation>
    <scope>NUCLEOTIDE SEQUENCE [LARGE SCALE GENOMIC DNA]</scope>
    <source>
        <strain evidence="4 5">BRFM310</strain>
    </source>
</reference>
<dbReference type="Gene3D" id="3.40.50.2300">
    <property type="match status" value="1"/>
</dbReference>
<dbReference type="InterPro" id="IPR032472">
    <property type="entry name" value="ArgoL2"/>
</dbReference>
<dbReference type="STRING" id="1353009.A0A1Y2IFC7"/>